<evidence type="ECO:0000256" key="2">
    <source>
        <dbReference type="ARBA" id="ARBA00022517"/>
    </source>
</evidence>
<dbReference type="Gene3D" id="3.30.420.140">
    <property type="entry name" value="YqgF/RNase H-like domain"/>
    <property type="match status" value="1"/>
</dbReference>
<accession>A0A832CYY1</accession>
<comment type="function">
    <text evidence="5">Could be a nuclease involved in processing of the 5'-end of pre-16S rRNA.</text>
</comment>
<dbReference type="AlphaFoldDB" id="A0A832CYY1"/>
<dbReference type="InterPro" id="IPR037027">
    <property type="entry name" value="YqgF/RNaseH-like_dom_sf"/>
</dbReference>
<comment type="subcellular location">
    <subcellularLocation>
        <location evidence="5">Cytoplasm</location>
    </subcellularLocation>
</comment>
<dbReference type="InterPro" id="IPR005227">
    <property type="entry name" value="YqgF"/>
</dbReference>
<dbReference type="EC" id="3.1.-.-" evidence="5"/>
<comment type="similarity">
    <text evidence="5">Belongs to the YqgF HJR family.</text>
</comment>
<feature type="domain" description="YqgF/RNase H-like" evidence="6">
    <location>
        <begin position="7"/>
        <end position="105"/>
    </location>
</feature>
<dbReference type="SMART" id="SM00732">
    <property type="entry name" value="YqgFc"/>
    <property type="match status" value="1"/>
</dbReference>
<dbReference type="CDD" id="cd16964">
    <property type="entry name" value="YqgF"/>
    <property type="match status" value="1"/>
</dbReference>
<comment type="caution">
    <text evidence="7">The sequence shown here is derived from an EMBL/GenBank/DDBJ whole genome shotgun (WGS) entry which is preliminary data.</text>
</comment>
<keyword evidence="1 5" id="KW-0963">Cytoplasm</keyword>
<dbReference type="EMBL" id="DSVI01000019">
    <property type="protein sequence ID" value="HGT48811.1"/>
    <property type="molecule type" value="Genomic_DNA"/>
</dbReference>
<name>A0A832CYY1_9BACT</name>
<dbReference type="PANTHER" id="PTHR33317:SF4">
    <property type="entry name" value="POLYNUCLEOTIDYL TRANSFERASE, RIBONUCLEASE H-LIKE SUPERFAMILY PROTEIN"/>
    <property type="match status" value="1"/>
</dbReference>
<dbReference type="HAMAP" id="MF_00651">
    <property type="entry name" value="Nuclease_YqgF"/>
    <property type="match status" value="1"/>
</dbReference>
<reference evidence="7" key="1">
    <citation type="journal article" date="2020" name="mSystems">
        <title>Genome- and Community-Level Interaction Insights into Carbon Utilization and Element Cycling Functions of Hydrothermarchaeota in Hydrothermal Sediment.</title>
        <authorList>
            <person name="Zhou Z."/>
            <person name="Liu Y."/>
            <person name="Xu W."/>
            <person name="Pan J."/>
            <person name="Luo Z.H."/>
            <person name="Li M."/>
        </authorList>
    </citation>
    <scope>NUCLEOTIDE SEQUENCE [LARGE SCALE GENOMIC DNA]</scope>
    <source>
        <strain evidence="7">SpSt-500</strain>
    </source>
</reference>
<dbReference type="InterPro" id="IPR012337">
    <property type="entry name" value="RNaseH-like_sf"/>
</dbReference>
<evidence type="ECO:0000313" key="7">
    <source>
        <dbReference type="EMBL" id="HGT48811.1"/>
    </source>
</evidence>
<protein>
    <recommendedName>
        <fullName evidence="5">Putative pre-16S rRNA nuclease</fullName>
        <ecNumber evidence="5">3.1.-.-</ecNumber>
    </recommendedName>
</protein>
<evidence type="ECO:0000256" key="1">
    <source>
        <dbReference type="ARBA" id="ARBA00022490"/>
    </source>
</evidence>
<sequence>MNEDNFTRIMSVDFGLKRIGIALSDPFKKFASPFTTILNDENVFENLKNIIEEKSVEKIVLGLPEDSPNSAKSVLMDVMKFKSELEKRFGLEIILWNETHTSKIAERRIIESVKNKKKRQEKGLIDMHSAAIILSEYLDSQN</sequence>
<dbReference type="InterPro" id="IPR006641">
    <property type="entry name" value="YqgF/RNaseH-like_dom"/>
</dbReference>
<keyword evidence="3 5" id="KW-0540">Nuclease</keyword>
<keyword evidence="2 5" id="KW-0690">Ribosome biogenesis</keyword>
<evidence type="ECO:0000259" key="6">
    <source>
        <dbReference type="SMART" id="SM00732"/>
    </source>
</evidence>
<dbReference type="GO" id="GO:0004518">
    <property type="term" value="F:nuclease activity"/>
    <property type="evidence" value="ECO:0007669"/>
    <property type="project" value="UniProtKB-KW"/>
</dbReference>
<dbReference type="GO" id="GO:0000967">
    <property type="term" value="P:rRNA 5'-end processing"/>
    <property type="evidence" value="ECO:0007669"/>
    <property type="project" value="UniProtKB-UniRule"/>
</dbReference>
<proteinExistence type="inferred from homology"/>
<evidence type="ECO:0000256" key="5">
    <source>
        <dbReference type="HAMAP-Rule" id="MF_00651"/>
    </source>
</evidence>
<evidence type="ECO:0000256" key="3">
    <source>
        <dbReference type="ARBA" id="ARBA00022722"/>
    </source>
</evidence>
<dbReference type="Pfam" id="PF03652">
    <property type="entry name" value="RuvX"/>
    <property type="match status" value="1"/>
</dbReference>
<dbReference type="NCBIfam" id="TIGR00250">
    <property type="entry name" value="RNAse_H_YqgF"/>
    <property type="match status" value="1"/>
</dbReference>
<dbReference type="GO" id="GO:0005829">
    <property type="term" value="C:cytosol"/>
    <property type="evidence" value="ECO:0007669"/>
    <property type="project" value="TreeGrafter"/>
</dbReference>
<evidence type="ECO:0000256" key="4">
    <source>
        <dbReference type="ARBA" id="ARBA00022801"/>
    </source>
</evidence>
<organism evidence="7">
    <name type="scientific">Ignavibacterium album</name>
    <dbReference type="NCBI Taxonomy" id="591197"/>
    <lineage>
        <taxon>Bacteria</taxon>
        <taxon>Pseudomonadati</taxon>
        <taxon>Ignavibacteriota</taxon>
        <taxon>Ignavibacteria</taxon>
        <taxon>Ignavibacteriales</taxon>
        <taxon>Ignavibacteriaceae</taxon>
        <taxon>Ignavibacterium</taxon>
    </lineage>
</organism>
<dbReference type="GO" id="GO:0016788">
    <property type="term" value="F:hydrolase activity, acting on ester bonds"/>
    <property type="evidence" value="ECO:0007669"/>
    <property type="project" value="UniProtKB-UniRule"/>
</dbReference>
<dbReference type="PANTHER" id="PTHR33317">
    <property type="entry name" value="POLYNUCLEOTIDYL TRANSFERASE, RIBONUCLEASE H-LIKE SUPERFAMILY PROTEIN"/>
    <property type="match status" value="1"/>
</dbReference>
<dbReference type="SUPFAM" id="SSF53098">
    <property type="entry name" value="Ribonuclease H-like"/>
    <property type="match status" value="1"/>
</dbReference>
<keyword evidence="4 5" id="KW-0378">Hydrolase</keyword>
<gene>
    <name evidence="7" type="primary">ruvX</name>
    <name evidence="7" type="ORF">ENS56_12295</name>
</gene>